<dbReference type="SUPFAM" id="SSF53335">
    <property type="entry name" value="S-adenosyl-L-methionine-dependent methyltransferases"/>
    <property type="match status" value="1"/>
</dbReference>
<organism evidence="1 2">
    <name type="scientific">Klebsormidium nitens</name>
    <name type="common">Green alga</name>
    <name type="synonym">Ulothrix nitens</name>
    <dbReference type="NCBI Taxonomy" id="105231"/>
    <lineage>
        <taxon>Eukaryota</taxon>
        <taxon>Viridiplantae</taxon>
        <taxon>Streptophyta</taxon>
        <taxon>Klebsormidiophyceae</taxon>
        <taxon>Klebsormidiales</taxon>
        <taxon>Klebsormidiaceae</taxon>
        <taxon>Klebsormidium</taxon>
    </lineage>
</organism>
<dbReference type="InterPro" id="IPR004951">
    <property type="entry name" value="DUF268_CAE_spp"/>
</dbReference>
<reference evidence="1 2" key="1">
    <citation type="journal article" date="2014" name="Nat. Commun.">
        <title>Klebsormidium flaccidum genome reveals primary factors for plant terrestrial adaptation.</title>
        <authorList>
            <person name="Hori K."/>
            <person name="Maruyama F."/>
            <person name="Fujisawa T."/>
            <person name="Togashi T."/>
            <person name="Yamamoto N."/>
            <person name="Seo M."/>
            <person name="Sato S."/>
            <person name="Yamada T."/>
            <person name="Mori H."/>
            <person name="Tajima N."/>
            <person name="Moriyama T."/>
            <person name="Ikeuchi M."/>
            <person name="Watanabe M."/>
            <person name="Wada H."/>
            <person name="Kobayashi K."/>
            <person name="Saito M."/>
            <person name="Masuda T."/>
            <person name="Sasaki-Sekimoto Y."/>
            <person name="Mashiguchi K."/>
            <person name="Awai K."/>
            <person name="Shimojima M."/>
            <person name="Masuda S."/>
            <person name="Iwai M."/>
            <person name="Nobusawa T."/>
            <person name="Narise T."/>
            <person name="Kondo S."/>
            <person name="Saito H."/>
            <person name="Sato R."/>
            <person name="Murakawa M."/>
            <person name="Ihara Y."/>
            <person name="Oshima-Yamada Y."/>
            <person name="Ohtaka K."/>
            <person name="Satoh M."/>
            <person name="Sonobe K."/>
            <person name="Ishii M."/>
            <person name="Ohtani R."/>
            <person name="Kanamori-Sato M."/>
            <person name="Honoki R."/>
            <person name="Miyazaki D."/>
            <person name="Mochizuki H."/>
            <person name="Umetsu J."/>
            <person name="Higashi K."/>
            <person name="Shibata D."/>
            <person name="Kamiya Y."/>
            <person name="Sato N."/>
            <person name="Nakamura Y."/>
            <person name="Tabata S."/>
            <person name="Ida S."/>
            <person name="Kurokawa K."/>
            <person name="Ohta H."/>
        </authorList>
    </citation>
    <scope>NUCLEOTIDE SEQUENCE [LARGE SCALE GENOMIC DNA]</scope>
    <source>
        <strain evidence="1 2">NIES-2285</strain>
    </source>
</reference>
<dbReference type="Gene3D" id="3.40.50.150">
    <property type="entry name" value="Vaccinia Virus protein VP39"/>
    <property type="match status" value="1"/>
</dbReference>
<dbReference type="Pfam" id="PF03269">
    <property type="entry name" value="DUF268"/>
    <property type="match status" value="1"/>
</dbReference>
<proteinExistence type="predicted"/>
<dbReference type="Proteomes" id="UP000054558">
    <property type="component" value="Unassembled WGS sequence"/>
</dbReference>
<evidence type="ECO:0008006" key="3">
    <source>
        <dbReference type="Google" id="ProtNLM"/>
    </source>
</evidence>
<accession>A0A1Y1HJK0</accession>
<evidence type="ECO:0000313" key="1">
    <source>
        <dbReference type="EMBL" id="GAQ78083.1"/>
    </source>
</evidence>
<sequence length="323" mass="35625">MKPPRQNPGSALKKWGAAATVLTGLCLLILFLTSSKHNETAVQIRQTAVTYLGGQATSNSKPSFNIDPYPFMGPIVWSAIHARMQAEYTMNGAVPVTEAFYNDYVPDASLPVWSTDTINQWVGLVQAKSTDFGTYGKQAIADIMSAFDAHPVKGKTVLVVGSITPWAEAIVIAYGAAQVYTVDFNKPICDDFRIITMDIAELDASTMTYDVVLSFSSLEHDGLGRFGDPMHPHGDIERVKRIKTLVKKDGGLFFLAVPTGKDHLVFNAHRVYGRKRLALLFEGWEVMGIYDDKTYSESVWDSPYTCTNVAEPCPQPVHVLRLL</sequence>
<gene>
    <name evidence="1" type="ORF">KFL_000070510</name>
</gene>
<dbReference type="OMA" id="STIECNH"/>
<dbReference type="InterPro" id="IPR029063">
    <property type="entry name" value="SAM-dependent_MTases_sf"/>
</dbReference>
<protein>
    <recommendedName>
        <fullName evidence="3">DUF268 domain-containing protein</fullName>
    </recommendedName>
</protein>
<dbReference type="OrthoDB" id="428346at2759"/>
<dbReference type="AlphaFoldDB" id="A0A1Y1HJK0"/>
<evidence type="ECO:0000313" key="2">
    <source>
        <dbReference type="Proteomes" id="UP000054558"/>
    </source>
</evidence>
<dbReference type="EMBL" id="DF236956">
    <property type="protein sequence ID" value="GAQ78083.1"/>
    <property type="molecule type" value="Genomic_DNA"/>
</dbReference>
<name>A0A1Y1HJK0_KLENI</name>
<keyword evidence="2" id="KW-1185">Reference proteome</keyword>